<dbReference type="EMBL" id="JAZHXJ010000077">
    <property type="protein sequence ID" value="KAL1876396.1"/>
    <property type="molecule type" value="Genomic_DNA"/>
</dbReference>
<feature type="region of interest" description="Disordered" evidence="1">
    <location>
        <begin position="32"/>
        <end position="52"/>
    </location>
</feature>
<keyword evidence="3" id="KW-1185">Reference proteome</keyword>
<sequence>MADGNLEIEIRGSGVICFLNRNLLHKLPRNKTAGRARTANAENSPTTSGDGEIQGFEKLDINIRSHTLHYPLIDTLKDTRSESFFCFQSIISMDPLLSYFPLPIVS</sequence>
<evidence type="ECO:0000313" key="3">
    <source>
        <dbReference type="Proteomes" id="UP001586593"/>
    </source>
</evidence>
<proteinExistence type="predicted"/>
<gene>
    <name evidence="2" type="ORF">VTK73DRAFT_9335</name>
</gene>
<feature type="compositionally biased region" description="Polar residues" evidence="1">
    <location>
        <begin position="40"/>
        <end position="49"/>
    </location>
</feature>
<evidence type="ECO:0000313" key="2">
    <source>
        <dbReference type="EMBL" id="KAL1876396.1"/>
    </source>
</evidence>
<evidence type="ECO:0000256" key="1">
    <source>
        <dbReference type="SAM" id="MobiDB-lite"/>
    </source>
</evidence>
<organism evidence="2 3">
    <name type="scientific">Phialemonium thermophilum</name>
    <dbReference type="NCBI Taxonomy" id="223376"/>
    <lineage>
        <taxon>Eukaryota</taxon>
        <taxon>Fungi</taxon>
        <taxon>Dikarya</taxon>
        <taxon>Ascomycota</taxon>
        <taxon>Pezizomycotina</taxon>
        <taxon>Sordariomycetes</taxon>
        <taxon>Sordariomycetidae</taxon>
        <taxon>Cephalothecales</taxon>
        <taxon>Cephalothecaceae</taxon>
        <taxon>Phialemonium</taxon>
    </lineage>
</organism>
<comment type="caution">
    <text evidence="2">The sequence shown here is derived from an EMBL/GenBank/DDBJ whole genome shotgun (WGS) entry which is preliminary data.</text>
</comment>
<reference evidence="2 3" key="1">
    <citation type="journal article" date="2024" name="Commun. Biol.">
        <title>Comparative genomic analysis of thermophilic fungi reveals convergent evolutionary adaptations and gene losses.</title>
        <authorList>
            <person name="Steindorff A.S."/>
            <person name="Aguilar-Pontes M.V."/>
            <person name="Robinson A.J."/>
            <person name="Andreopoulos B."/>
            <person name="LaButti K."/>
            <person name="Kuo A."/>
            <person name="Mondo S."/>
            <person name="Riley R."/>
            <person name="Otillar R."/>
            <person name="Haridas S."/>
            <person name="Lipzen A."/>
            <person name="Grimwood J."/>
            <person name="Schmutz J."/>
            <person name="Clum A."/>
            <person name="Reid I.D."/>
            <person name="Moisan M.C."/>
            <person name="Butler G."/>
            <person name="Nguyen T.T.M."/>
            <person name="Dewar K."/>
            <person name="Conant G."/>
            <person name="Drula E."/>
            <person name="Henrissat B."/>
            <person name="Hansel C."/>
            <person name="Singer S."/>
            <person name="Hutchinson M.I."/>
            <person name="de Vries R.P."/>
            <person name="Natvig D.O."/>
            <person name="Powell A.J."/>
            <person name="Tsang A."/>
            <person name="Grigoriev I.V."/>
        </authorList>
    </citation>
    <scope>NUCLEOTIDE SEQUENCE [LARGE SCALE GENOMIC DNA]</scope>
    <source>
        <strain evidence="2 3">ATCC 24622</strain>
    </source>
</reference>
<protein>
    <submittedName>
        <fullName evidence="2">Uncharacterized protein</fullName>
    </submittedName>
</protein>
<dbReference type="Proteomes" id="UP001586593">
    <property type="component" value="Unassembled WGS sequence"/>
</dbReference>
<accession>A0ABR3XKB9</accession>
<name>A0ABR3XKB9_9PEZI</name>